<dbReference type="OrthoDB" id="9767366at2"/>
<dbReference type="Gene3D" id="2.30.40.10">
    <property type="entry name" value="Urease, subunit C, domain 1"/>
    <property type="match status" value="1"/>
</dbReference>
<dbReference type="PANTHER" id="PTHR22642">
    <property type="entry name" value="IMIDAZOLONEPROPIONASE"/>
    <property type="match status" value="1"/>
</dbReference>
<evidence type="ECO:0000259" key="1">
    <source>
        <dbReference type="Pfam" id="PF07969"/>
    </source>
</evidence>
<accession>A0A227PCY9</accession>
<dbReference type="InterPro" id="IPR032466">
    <property type="entry name" value="Metal_Hydrolase"/>
</dbReference>
<dbReference type="Gene3D" id="3.10.310.70">
    <property type="match status" value="1"/>
</dbReference>
<protein>
    <submittedName>
        <fullName evidence="2">Metal-dependent hydrolase</fullName>
    </submittedName>
</protein>
<dbReference type="InterPro" id="IPR033932">
    <property type="entry name" value="YtcJ-like"/>
</dbReference>
<dbReference type="PANTHER" id="PTHR22642:SF2">
    <property type="entry name" value="PROTEIN LONG AFTER FAR-RED 3"/>
    <property type="match status" value="1"/>
</dbReference>
<gene>
    <name evidence="2" type="ORF">B0A64_09180</name>
</gene>
<dbReference type="Gene3D" id="3.20.20.140">
    <property type="entry name" value="Metal-dependent hydrolases"/>
    <property type="match status" value="1"/>
</dbReference>
<organism evidence="2 3">
    <name type="scientific">Flavobacterium araucananum</name>
    <dbReference type="NCBI Taxonomy" id="946678"/>
    <lineage>
        <taxon>Bacteria</taxon>
        <taxon>Pseudomonadati</taxon>
        <taxon>Bacteroidota</taxon>
        <taxon>Flavobacteriia</taxon>
        <taxon>Flavobacteriales</taxon>
        <taxon>Flavobacteriaceae</taxon>
        <taxon>Flavobacterium</taxon>
    </lineage>
</organism>
<evidence type="ECO:0000313" key="3">
    <source>
        <dbReference type="Proteomes" id="UP000214684"/>
    </source>
</evidence>
<dbReference type="CDD" id="cd01300">
    <property type="entry name" value="YtcJ_like"/>
    <property type="match status" value="1"/>
</dbReference>
<dbReference type="SUPFAM" id="SSF51338">
    <property type="entry name" value="Composite domain of metallo-dependent hydrolases"/>
    <property type="match status" value="1"/>
</dbReference>
<dbReference type="EMBL" id="MUGS01000014">
    <property type="protein sequence ID" value="OXG07148.1"/>
    <property type="molecule type" value="Genomic_DNA"/>
</dbReference>
<dbReference type="InterPro" id="IPR013108">
    <property type="entry name" value="Amidohydro_3"/>
</dbReference>
<dbReference type="Pfam" id="PF07969">
    <property type="entry name" value="Amidohydro_3"/>
    <property type="match status" value="1"/>
</dbReference>
<feature type="domain" description="Amidohydrolase 3" evidence="1">
    <location>
        <begin position="56"/>
        <end position="543"/>
    </location>
</feature>
<dbReference type="AlphaFoldDB" id="A0A227PCY9"/>
<keyword evidence="2" id="KW-0378">Hydrolase</keyword>
<dbReference type="InterPro" id="IPR011059">
    <property type="entry name" value="Metal-dep_hydrolase_composite"/>
</dbReference>
<sequence>MTNPADAIYYGGEILTMEGDSPQYAEALALKDGKILFVGPKSEAEKFHGDKTVMSDLKGKTMLPGFIDPHSHFMSSLAMNSQANCQPSPAGNGNSIKGITDALVRLKSDKKIPDGEIIIGYGYDDNAMPDGVLLNRDDLDKALPDNPVIVIHVSMHGVVLNSKAMEKFNISSDTKTVEGGVIVRKPGTNEPYGLIMEMSYLPIFAAMPKPSVEQQLAQLKEGQLFYAAAGVTTAQEGATHMPEVILLKRGAQENKLFIDVVSYPLFTEMDTLFKVYKPDEFGRYKNHLKLGGIKITVDGSPQGRTAFFTTPYLADGPSGQKNWKGEPSFNQQTANKLLKRIYDAGLQSMFHANGDAAIDMCIKAHEYASGGDFSKDRRTTVIHAQFARKDQLKKFLYEKLIPSFYTEHTYFFADTHIKLRGMKQASAISPMKSAIALGLRPTNHTDFNVVPIDQMFVIWSAVNRISRNGVVVGAGERVTPYQALQAITTNAAYQYFEEKSKGQLKKGMLADLVILDDNPTKVDVMKIKDIKVLETIKEGKSIYKMK</sequence>
<dbReference type="GO" id="GO:0016810">
    <property type="term" value="F:hydrolase activity, acting on carbon-nitrogen (but not peptide) bonds"/>
    <property type="evidence" value="ECO:0007669"/>
    <property type="project" value="InterPro"/>
</dbReference>
<name>A0A227PCY9_9FLAO</name>
<dbReference type="SUPFAM" id="SSF51556">
    <property type="entry name" value="Metallo-dependent hydrolases"/>
    <property type="match status" value="1"/>
</dbReference>
<evidence type="ECO:0000313" key="2">
    <source>
        <dbReference type="EMBL" id="OXG07148.1"/>
    </source>
</evidence>
<keyword evidence="3" id="KW-1185">Reference proteome</keyword>
<reference evidence="2 3" key="1">
    <citation type="submission" date="2016-11" db="EMBL/GenBank/DDBJ databases">
        <title>Whole genomes of Flavobacteriaceae.</title>
        <authorList>
            <person name="Stine C."/>
            <person name="Li C."/>
            <person name="Tadesse D."/>
        </authorList>
    </citation>
    <scope>NUCLEOTIDE SEQUENCE [LARGE SCALE GENOMIC DNA]</scope>
    <source>
        <strain evidence="2 3">DSM 24704</strain>
    </source>
</reference>
<proteinExistence type="predicted"/>
<dbReference type="Proteomes" id="UP000214684">
    <property type="component" value="Unassembled WGS sequence"/>
</dbReference>
<comment type="caution">
    <text evidence="2">The sequence shown here is derived from an EMBL/GenBank/DDBJ whole genome shotgun (WGS) entry which is preliminary data.</text>
</comment>